<dbReference type="EMBL" id="JBHSEC010000001">
    <property type="protein sequence ID" value="MFC4408820.1"/>
    <property type="molecule type" value="Genomic_DNA"/>
</dbReference>
<name>A0ABV8X1G6_9LACT</name>
<feature type="domain" description="YtkA-like" evidence="2">
    <location>
        <begin position="37"/>
        <end position="114"/>
    </location>
</feature>
<evidence type="ECO:0000313" key="3">
    <source>
        <dbReference type="EMBL" id="MFC4408820.1"/>
    </source>
</evidence>
<evidence type="ECO:0000259" key="2">
    <source>
        <dbReference type="Pfam" id="PF13115"/>
    </source>
</evidence>
<feature type="chain" id="PRO_5046359689" evidence="1">
    <location>
        <begin position="23"/>
        <end position="244"/>
    </location>
</feature>
<dbReference type="Proteomes" id="UP001595817">
    <property type="component" value="Unassembled WGS sequence"/>
</dbReference>
<proteinExistence type="predicted"/>
<dbReference type="RefSeq" id="WP_378150922.1">
    <property type="nucleotide sequence ID" value="NZ_JBHSEC010000001.1"/>
</dbReference>
<feature type="domain" description="YtkA-like" evidence="2">
    <location>
        <begin position="159"/>
        <end position="226"/>
    </location>
</feature>
<reference evidence="4" key="1">
    <citation type="journal article" date="2019" name="Int. J. Syst. Evol. Microbiol.">
        <title>The Global Catalogue of Microorganisms (GCM) 10K type strain sequencing project: providing services to taxonomists for standard genome sequencing and annotation.</title>
        <authorList>
            <consortium name="The Broad Institute Genomics Platform"/>
            <consortium name="The Broad Institute Genome Sequencing Center for Infectious Disease"/>
            <person name="Wu L."/>
            <person name="Ma J."/>
        </authorList>
    </citation>
    <scope>NUCLEOTIDE SEQUENCE [LARGE SCALE GENOMIC DNA]</scope>
    <source>
        <strain evidence="4">CCUG 59778</strain>
    </source>
</reference>
<keyword evidence="4" id="KW-1185">Reference proteome</keyword>
<dbReference type="PROSITE" id="PS51257">
    <property type="entry name" value="PROKAR_LIPOPROTEIN"/>
    <property type="match status" value="1"/>
</dbReference>
<gene>
    <name evidence="3" type="ORF">ACFOZY_00080</name>
</gene>
<evidence type="ECO:0000313" key="4">
    <source>
        <dbReference type="Proteomes" id="UP001595817"/>
    </source>
</evidence>
<sequence>MKRIHLLLILLLTVLLAAACGAEEKEEKSQESAPPVPISVDLQVPATAEVGQEVEVVAKVTQGEEVVTDASEVEFEIINDNSGEKTMVPAELKEDQYTAVITLEQPGSYSVTSHVTARDMHTMPTKVIEVTGDGGVAEAPNEEKHEHHHGAVIDFTDGTATAGENTPLSTTITLNETPLTEAAVRFEIWKDGSEKHDWVDTKEAGNGQYDGEYTFADRGKYFIQVHVEKDPDIHDHVTKEYNVE</sequence>
<feature type="signal peptide" evidence="1">
    <location>
        <begin position="1"/>
        <end position="22"/>
    </location>
</feature>
<accession>A0ABV8X1G6</accession>
<keyword evidence="1" id="KW-0732">Signal</keyword>
<dbReference type="InterPro" id="IPR032693">
    <property type="entry name" value="YtkA-like_dom"/>
</dbReference>
<dbReference type="Pfam" id="PF13115">
    <property type="entry name" value="YtkA"/>
    <property type="match status" value="2"/>
</dbReference>
<comment type="caution">
    <text evidence="3">The sequence shown here is derived from an EMBL/GenBank/DDBJ whole genome shotgun (WGS) entry which is preliminary data.</text>
</comment>
<protein>
    <submittedName>
        <fullName evidence="3">FixH family protein</fullName>
    </submittedName>
</protein>
<organism evidence="3 4">
    <name type="scientific">Chungangia koreensis</name>
    <dbReference type="NCBI Taxonomy" id="752657"/>
    <lineage>
        <taxon>Bacteria</taxon>
        <taxon>Bacillati</taxon>
        <taxon>Bacillota</taxon>
        <taxon>Bacilli</taxon>
        <taxon>Lactobacillales</taxon>
        <taxon>Chungangia</taxon>
    </lineage>
</organism>
<evidence type="ECO:0000256" key="1">
    <source>
        <dbReference type="SAM" id="SignalP"/>
    </source>
</evidence>